<accession>E5A226</accession>
<dbReference type="InParanoid" id="E5A226"/>
<reference evidence="3" key="1">
    <citation type="journal article" date="2011" name="Nat. Commun.">
        <title>Effector diversification within compartments of the Leptosphaeria maculans genome affected by Repeat-Induced Point mutations.</title>
        <authorList>
            <person name="Rouxel T."/>
            <person name="Grandaubert J."/>
            <person name="Hane J.K."/>
            <person name="Hoede C."/>
            <person name="van de Wouw A.P."/>
            <person name="Couloux A."/>
            <person name="Dominguez V."/>
            <person name="Anthouard V."/>
            <person name="Bally P."/>
            <person name="Bourras S."/>
            <person name="Cozijnsen A.J."/>
            <person name="Ciuffetti L.M."/>
            <person name="Degrave A."/>
            <person name="Dilmaghani A."/>
            <person name="Duret L."/>
            <person name="Fudal I."/>
            <person name="Goodwin S.B."/>
            <person name="Gout L."/>
            <person name="Glaser N."/>
            <person name="Linglin J."/>
            <person name="Kema G.H.J."/>
            <person name="Lapalu N."/>
            <person name="Lawrence C.B."/>
            <person name="May K."/>
            <person name="Meyer M."/>
            <person name="Ollivier B."/>
            <person name="Poulain J."/>
            <person name="Schoch C.L."/>
            <person name="Simon A."/>
            <person name="Spatafora J.W."/>
            <person name="Stachowiak A."/>
            <person name="Turgeon B.G."/>
            <person name="Tyler B.M."/>
            <person name="Vincent D."/>
            <person name="Weissenbach J."/>
            <person name="Amselem J."/>
            <person name="Quesneville H."/>
            <person name="Oliver R.P."/>
            <person name="Wincker P."/>
            <person name="Balesdent M.-H."/>
            <person name="Howlett B.J."/>
        </authorList>
    </citation>
    <scope>NUCLEOTIDE SEQUENCE [LARGE SCALE GENOMIC DNA]</scope>
    <source>
        <strain evidence="3">JN3 / isolate v23.1.3 / race Av1-4-5-6-7-8</strain>
    </source>
</reference>
<gene>
    <name evidence="2" type="ORF">LEMA_P091520.1</name>
</gene>
<keyword evidence="3" id="KW-1185">Reference proteome</keyword>
<feature type="region of interest" description="Disordered" evidence="1">
    <location>
        <begin position="137"/>
        <end position="158"/>
    </location>
</feature>
<dbReference type="AlphaFoldDB" id="E5A226"/>
<dbReference type="EMBL" id="FP929132">
    <property type="protein sequence ID" value="CBX97743.1"/>
    <property type="molecule type" value="Genomic_DNA"/>
</dbReference>
<dbReference type="VEuPathDB" id="FungiDB:LEMA_P091520.1"/>
<evidence type="ECO:0000313" key="2">
    <source>
        <dbReference type="EMBL" id="CBX97743.1"/>
    </source>
</evidence>
<proteinExistence type="predicted"/>
<dbReference type="HOGENOM" id="CLU_1669685_0_0_1"/>
<protein>
    <submittedName>
        <fullName evidence="2">Predicted protein</fullName>
    </submittedName>
</protein>
<name>E5A226_LEPMJ</name>
<evidence type="ECO:0000256" key="1">
    <source>
        <dbReference type="SAM" id="MobiDB-lite"/>
    </source>
</evidence>
<dbReference type="Proteomes" id="UP000002668">
    <property type="component" value="Genome"/>
</dbReference>
<sequence>MQDCLEQVEPWSHRNWLASSKDADNAHLGPWPPSSALHVARRKGHGSLLSVMAEKCEACRTRQKYKDNDEDWLSLSGDSFLCARESRVGRGLKERECLGKLFVTPVADEPPFYVSGYTTSTSAVTLDASMHVRPKVAPSLAHHSNGRSPANGAIASSR</sequence>
<evidence type="ECO:0000313" key="3">
    <source>
        <dbReference type="Proteomes" id="UP000002668"/>
    </source>
</evidence>
<organism evidence="3">
    <name type="scientific">Leptosphaeria maculans (strain JN3 / isolate v23.1.3 / race Av1-4-5-6-7-8)</name>
    <name type="common">Blackleg fungus</name>
    <name type="synonym">Phoma lingam</name>
    <dbReference type="NCBI Taxonomy" id="985895"/>
    <lineage>
        <taxon>Eukaryota</taxon>
        <taxon>Fungi</taxon>
        <taxon>Dikarya</taxon>
        <taxon>Ascomycota</taxon>
        <taxon>Pezizomycotina</taxon>
        <taxon>Dothideomycetes</taxon>
        <taxon>Pleosporomycetidae</taxon>
        <taxon>Pleosporales</taxon>
        <taxon>Pleosporineae</taxon>
        <taxon>Leptosphaeriaceae</taxon>
        <taxon>Plenodomus</taxon>
        <taxon>Plenodomus lingam/Leptosphaeria maculans species complex</taxon>
    </lineage>
</organism>